<dbReference type="STRING" id="1884261.A0A5C3QM61"/>
<protein>
    <submittedName>
        <fullName evidence="1">Uncharacterized protein</fullName>
    </submittedName>
</protein>
<dbReference type="OrthoDB" id="2867507at2759"/>
<evidence type="ECO:0000313" key="1">
    <source>
        <dbReference type="EMBL" id="TFL02428.1"/>
    </source>
</evidence>
<dbReference type="AlphaFoldDB" id="A0A5C3QM61"/>
<keyword evidence="2" id="KW-1185">Reference proteome</keyword>
<proteinExistence type="predicted"/>
<gene>
    <name evidence="1" type="ORF">BDV98DRAFT_565796</name>
</gene>
<organism evidence="1 2">
    <name type="scientific">Pterulicium gracile</name>
    <dbReference type="NCBI Taxonomy" id="1884261"/>
    <lineage>
        <taxon>Eukaryota</taxon>
        <taxon>Fungi</taxon>
        <taxon>Dikarya</taxon>
        <taxon>Basidiomycota</taxon>
        <taxon>Agaricomycotina</taxon>
        <taxon>Agaricomycetes</taxon>
        <taxon>Agaricomycetidae</taxon>
        <taxon>Agaricales</taxon>
        <taxon>Pleurotineae</taxon>
        <taxon>Pterulaceae</taxon>
        <taxon>Pterulicium</taxon>
    </lineage>
</organism>
<dbReference type="EMBL" id="ML178822">
    <property type="protein sequence ID" value="TFL02428.1"/>
    <property type="molecule type" value="Genomic_DNA"/>
</dbReference>
<reference evidence="1 2" key="1">
    <citation type="journal article" date="2019" name="Nat. Ecol. Evol.">
        <title>Megaphylogeny resolves global patterns of mushroom evolution.</title>
        <authorList>
            <person name="Varga T."/>
            <person name="Krizsan K."/>
            <person name="Foldi C."/>
            <person name="Dima B."/>
            <person name="Sanchez-Garcia M."/>
            <person name="Sanchez-Ramirez S."/>
            <person name="Szollosi G.J."/>
            <person name="Szarkandi J.G."/>
            <person name="Papp V."/>
            <person name="Albert L."/>
            <person name="Andreopoulos W."/>
            <person name="Angelini C."/>
            <person name="Antonin V."/>
            <person name="Barry K.W."/>
            <person name="Bougher N.L."/>
            <person name="Buchanan P."/>
            <person name="Buyck B."/>
            <person name="Bense V."/>
            <person name="Catcheside P."/>
            <person name="Chovatia M."/>
            <person name="Cooper J."/>
            <person name="Damon W."/>
            <person name="Desjardin D."/>
            <person name="Finy P."/>
            <person name="Geml J."/>
            <person name="Haridas S."/>
            <person name="Hughes K."/>
            <person name="Justo A."/>
            <person name="Karasinski D."/>
            <person name="Kautmanova I."/>
            <person name="Kiss B."/>
            <person name="Kocsube S."/>
            <person name="Kotiranta H."/>
            <person name="LaButti K.M."/>
            <person name="Lechner B.E."/>
            <person name="Liimatainen K."/>
            <person name="Lipzen A."/>
            <person name="Lukacs Z."/>
            <person name="Mihaltcheva S."/>
            <person name="Morgado L.N."/>
            <person name="Niskanen T."/>
            <person name="Noordeloos M.E."/>
            <person name="Ohm R.A."/>
            <person name="Ortiz-Santana B."/>
            <person name="Ovrebo C."/>
            <person name="Racz N."/>
            <person name="Riley R."/>
            <person name="Savchenko A."/>
            <person name="Shiryaev A."/>
            <person name="Soop K."/>
            <person name="Spirin V."/>
            <person name="Szebenyi C."/>
            <person name="Tomsovsky M."/>
            <person name="Tulloss R.E."/>
            <person name="Uehling J."/>
            <person name="Grigoriev I.V."/>
            <person name="Vagvolgyi C."/>
            <person name="Papp T."/>
            <person name="Martin F.M."/>
            <person name="Miettinen O."/>
            <person name="Hibbett D.S."/>
            <person name="Nagy L.G."/>
        </authorList>
    </citation>
    <scope>NUCLEOTIDE SEQUENCE [LARGE SCALE GENOMIC DNA]</scope>
    <source>
        <strain evidence="1 2">CBS 309.79</strain>
    </source>
</reference>
<sequence>MYTSYTGEQSQVIVHVDVGTQALGGAIHNVDRGKVPVLIYAGASPFAMHCELKGSRNEWIMWMQDTHDQTPRPPGDLSKPLRTAKSDHLVRTCYKRCSKTEFSEQRPLYNTDKMGLIR</sequence>
<accession>A0A5C3QM61</accession>
<evidence type="ECO:0000313" key="2">
    <source>
        <dbReference type="Proteomes" id="UP000305067"/>
    </source>
</evidence>
<dbReference type="Proteomes" id="UP000305067">
    <property type="component" value="Unassembled WGS sequence"/>
</dbReference>
<dbReference type="Gene3D" id="3.40.50.970">
    <property type="match status" value="1"/>
</dbReference>
<name>A0A5C3QM61_9AGAR</name>